<dbReference type="CDD" id="cd00337">
    <property type="entry name" value="Ribosomal_uL14"/>
    <property type="match status" value="1"/>
</dbReference>
<dbReference type="GO" id="GO:0070180">
    <property type="term" value="F:large ribosomal subunit rRNA binding"/>
    <property type="evidence" value="ECO:0007669"/>
    <property type="project" value="TreeGrafter"/>
</dbReference>
<dbReference type="GO" id="GO:0006412">
    <property type="term" value="P:translation"/>
    <property type="evidence" value="ECO:0007669"/>
    <property type="project" value="InterPro"/>
</dbReference>
<evidence type="ECO:0000256" key="4">
    <source>
        <dbReference type="RuleBase" id="RU003949"/>
    </source>
</evidence>
<dbReference type="RefSeq" id="YP_007890664.1">
    <property type="nucleotide sequence ID" value="NC_021126.1"/>
</dbReference>
<dbReference type="SUPFAM" id="SSF50193">
    <property type="entry name" value="Ribosomal protein L14"/>
    <property type="match status" value="1"/>
</dbReference>
<dbReference type="Pfam" id="PF00238">
    <property type="entry name" value="Ribosomal_L14"/>
    <property type="match status" value="1"/>
</dbReference>
<dbReference type="GO" id="GO:0022625">
    <property type="term" value="C:cytosolic large ribosomal subunit"/>
    <property type="evidence" value="ECO:0007669"/>
    <property type="project" value="TreeGrafter"/>
</dbReference>
<evidence type="ECO:0000256" key="1">
    <source>
        <dbReference type="ARBA" id="ARBA00010745"/>
    </source>
</evidence>
<organism evidence="5">
    <name type="scientific">Jakoba bahamiensis</name>
    <dbReference type="NCBI Taxonomy" id="221721"/>
    <lineage>
        <taxon>Eukaryota</taxon>
        <taxon>Discoba</taxon>
        <taxon>Jakobida</taxon>
        <taxon>Histionina</taxon>
        <taxon>Jakobidae</taxon>
        <taxon>Jakoba</taxon>
    </lineage>
</organism>
<dbReference type="Gene3D" id="2.40.150.20">
    <property type="entry name" value="Ribosomal protein L14"/>
    <property type="match status" value="1"/>
</dbReference>
<evidence type="ECO:0000313" key="5">
    <source>
        <dbReference type="EMBL" id="AGH24158.1"/>
    </source>
</evidence>
<dbReference type="GeneID" id="15333086"/>
<dbReference type="AlphaFoldDB" id="M4QL29"/>
<sequence>MICVSTYLKVMDNSGAKEAQCIRILGGFHKKTATVGDMIVVAIKKCLPRKRVKKGDVRKGIVVSTRKRIRRPDGSYIWFEENGIALLNEQGSPLGTRILGPVAKELRQKNHIKFVSLASFVY</sequence>
<dbReference type="PANTHER" id="PTHR11761:SF3">
    <property type="entry name" value="LARGE RIBOSOMAL SUBUNIT PROTEIN UL14M"/>
    <property type="match status" value="1"/>
</dbReference>
<dbReference type="HAMAP" id="MF_01367">
    <property type="entry name" value="Ribosomal_uL14"/>
    <property type="match status" value="1"/>
</dbReference>
<dbReference type="NCBIfam" id="TIGR01067">
    <property type="entry name" value="rplN_bact"/>
    <property type="match status" value="1"/>
</dbReference>
<dbReference type="InterPro" id="IPR005745">
    <property type="entry name" value="Ribosomal_uL14_bac-type"/>
</dbReference>
<dbReference type="InterPro" id="IPR036853">
    <property type="entry name" value="Ribosomal_uL14_sf"/>
</dbReference>
<keyword evidence="5" id="KW-0496">Mitochondrion</keyword>
<name>M4QL29_9EUKA</name>
<geneLocation type="mitochondrion" evidence="5"/>
<comment type="similarity">
    <text evidence="1 4">Belongs to the universal ribosomal protein uL14 family.</text>
</comment>
<protein>
    <submittedName>
        <fullName evidence="5">Ribosomal protein L14</fullName>
    </submittedName>
</protein>
<keyword evidence="3 4" id="KW-0687">Ribonucleoprotein</keyword>
<dbReference type="InterPro" id="IPR000218">
    <property type="entry name" value="Ribosomal_uL14"/>
</dbReference>
<accession>M4QL29</accession>
<evidence type="ECO:0000256" key="2">
    <source>
        <dbReference type="ARBA" id="ARBA00022980"/>
    </source>
</evidence>
<dbReference type="PANTHER" id="PTHR11761">
    <property type="entry name" value="50S/60S RIBOSOMAL PROTEIN L14/L23"/>
    <property type="match status" value="1"/>
</dbReference>
<proteinExistence type="inferred from homology"/>
<dbReference type="GO" id="GO:0003735">
    <property type="term" value="F:structural constituent of ribosome"/>
    <property type="evidence" value="ECO:0007669"/>
    <property type="project" value="InterPro"/>
</dbReference>
<dbReference type="SMART" id="SM01374">
    <property type="entry name" value="Ribosomal_L14"/>
    <property type="match status" value="1"/>
</dbReference>
<reference evidence="5" key="1">
    <citation type="journal article" date="2006" name="RNA">
        <title>Hybrid E. coli--Mitochondrial ribonuclease P RNAs are catalytically active.</title>
        <authorList>
            <person name="Seif E."/>
            <person name="Cadieux A."/>
            <person name="Lang B.F."/>
        </authorList>
    </citation>
    <scope>NUCLEOTIDE SEQUENCE</scope>
    <source>
        <strain evidence="5">ATCC 50695</strain>
    </source>
</reference>
<gene>
    <name evidence="5" type="primary">rpl14</name>
</gene>
<evidence type="ECO:0000256" key="3">
    <source>
        <dbReference type="ARBA" id="ARBA00023274"/>
    </source>
</evidence>
<reference evidence="5" key="2">
    <citation type="journal article" date="2013" name="Genome Biol. Evol.">
        <title>Strikingly bacteria-like and gene-rich mitochondrial genomes throughout jakobid protists.</title>
        <authorList>
            <person name="Burger G."/>
            <person name="Gray M.W."/>
            <person name="Forget L."/>
            <person name="Lang B.F."/>
        </authorList>
    </citation>
    <scope>NUCLEOTIDE SEQUENCE</scope>
    <source>
        <strain evidence="5">ATCC 50695</strain>
    </source>
</reference>
<dbReference type="EMBL" id="KC353354">
    <property type="protein sequence ID" value="AGH24158.1"/>
    <property type="molecule type" value="Genomic_DNA"/>
</dbReference>
<keyword evidence="2 4" id="KW-0689">Ribosomal protein</keyword>